<evidence type="ECO:0000256" key="2">
    <source>
        <dbReference type="SAM" id="Phobius"/>
    </source>
</evidence>
<gene>
    <name evidence="3" type="ORF">CEP54_004513</name>
</gene>
<evidence type="ECO:0000313" key="4">
    <source>
        <dbReference type="Proteomes" id="UP000288168"/>
    </source>
</evidence>
<dbReference type="AlphaFoldDB" id="A0A428QHM5"/>
<dbReference type="OrthoDB" id="5106367at2759"/>
<reference evidence="3 4" key="1">
    <citation type="submission" date="2017-06" db="EMBL/GenBank/DDBJ databases">
        <title>Comparative genomic analysis of Ambrosia Fusariam Clade fungi.</title>
        <authorList>
            <person name="Stajich J.E."/>
            <person name="Carrillo J."/>
            <person name="Kijimoto T."/>
            <person name="Eskalen A."/>
            <person name="O'Donnell K."/>
            <person name="Kasson M."/>
        </authorList>
    </citation>
    <scope>NUCLEOTIDE SEQUENCE [LARGE SCALE GENOMIC DNA]</scope>
    <source>
        <strain evidence="3 4">NRRL62584</strain>
    </source>
</reference>
<comment type="caution">
    <text evidence="3">The sequence shown here is derived from an EMBL/GenBank/DDBJ whole genome shotgun (WGS) entry which is preliminary data.</text>
</comment>
<dbReference type="EMBL" id="NKCI01000032">
    <property type="protein sequence ID" value="RSL64813.1"/>
    <property type="molecule type" value="Genomic_DNA"/>
</dbReference>
<dbReference type="Proteomes" id="UP000288168">
    <property type="component" value="Unassembled WGS sequence"/>
</dbReference>
<feature type="region of interest" description="Disordered" evidence="1">
    <location>
        <begin position="142"/>
        <end position="172"/>
    </location>
</feature>
<feature type="region of interest" description="Disordered" evidence="1">
    <location>
        <begin position="1"/>
        <end position="55"/>
    </location>
</feature>
<accession>A0A428QHM5</accession>
<keyword evidence="2" id="KW-0472">Membrane</keyword>
<proteinExistence type="predicted"/>
<feature type="transmembrane region" description="Helical" evidence="2">
    <location>
        <begin position="110"/>
        <end position="133"/>
    </location>
</feature>
<name>A0A428QHM5_9HYPO</name>
<evidence type="ECO:0000313" key="3">
    <source>
        <dbReference type="EMBL" id="RSL64813.1"/>
    </source>
</evidence>
<organism evidence="3 4">
    <name type="scientific">Fusarium duplospermum</name>
    <dbReference type="NCBI Taxonomy" id="1325734"/>
    <lineage>
        <taxon>Eukaryota</taxon>
        <taxon>Fungi</taxon>
        <taxon>Dikarya</taxon>
        <taxon>Ascomycota</taxon>
        <taxon>Pezizomycotina</taxon>
        <taxon>Sordariomycetes</taxon>
        <taxon>Hypocreomycetidae</taxon>
        <taxon>Hypocreales</taxon>
        <taxon>Nectriaceae</taxon>
        <taxon>Fusarium</taxon>
        <taxon>Fusarium solani species complex</taxon>
    </lineage>
</organism>
<keyword evidence="2" id="KW-0812">Transmembrane</keyword>
<sequence length="172" mass="18872">MADTWEFPAPNSWDPTIPVRTLNPWEAPAPNPGEEPAPAPAPAPNPWDVPAAAPSPWDGPVQTRPGGGGSWFESMEPPRSFITLTTASIPPIVTPTALAEETPPKGTTPWLYATVACIIAIIILLVFICLLWAGNRQLSREAKSRKEAERRLSAVMRDNREYQRDEEEGNRP</sequence>
<feature type="compositionally biased region" description="Pro residues" evidence="1">
    <location>
        <begin position="27"/>
        <end position="47"/>
    </location>
</feature>
<evidence type="ECO:0000256" key="1">
    <source>
        <dbReference type="SAM" id="MobiDB-lite"/>
    </source>
</evidence>
<protein>
    <submittedName>
        <fullName evidence="3">Uncharacterized protein</fullName>
    </submittedName>
</protein>
<keyword evidence="2" id="KW-1133">Transmembrane helix</keyword>
<keyword evidence="4" id="KW-1185">Reference proteome</keyword>